<dbReference type="InterPro" id="IPR050721">
    <property type="entry name" value="Trk_Ktr_HKT_K-transport"/>
</dbReference>
<dbReference type="InterPro" id="IPR003148">
    <property type="entry name" value="RCK_N"/>
</dbReference>
<dbReference type="PROSITE" id="PS51201">
    <property type="entry name" value="RCK_N"/>
    <property type="match status" value="1"/>
</dbReference>
<evidence type="ECO:0000313" key="3">
    <source>
        <dbReference type="EMBL" id="QNL44338.1"/>
    </source>
</evidence>
<gene>
    <name evidence="3" type="ORF">H8790_13000</name>
</gene>
<dbReference type="PANTHER" id="PTHR43833">
    <property type="entry name" value="POTASSIUM CHANNEL PROTEIN 2-RELATED-RELATED"/>
    <property type="match status" value="1"/>
</dbReference>
<evidence type="ECO:0000313" key="4">
    <source>
        <dbReference type="Proteomes" id="UP000515960"/>
    </source>
</evidence>
<reference evidence="3 4" key="1">
    <citation type="submission" date="2020-08" db="EMBL/GenBank/DDBJ databases">
        <authorList>
            <person name="Liu C."/>
            <person name="Sun Q."/>
        </authorList>
    </citation>
    <scope>NUCLEOTIDE SEQUENCE [LARGE SCALE GENOMIC DNA]</scope>
    <source>
        <strain evidence="3 4">NSJ-62</strain>
    </source>
</reference>
<dbReference type="InterPro" id="IPR006037">
    <property type="entry name" value="RCK_C"/>
</dbReference>
<evidence type="ECO:0000259" key="2">
    <source>
        <dbReference type="PROSITE" id="PS51202"/>
    </source>
</evidence>
<dbReference type="Gene3D" id="3.30.70.1450">
    <property type="entry name" value="Regulator of K+ conductance, C-terminal domain"/>
    <property type="match status" value="1"/>
</dbReference>
<dbReference type="Gene3D" id="3.40.50.720">
    <property type="entry name" value="NAD(P)-binding Rossmann-like Domain"/>
    <property type="match status" value="1"/>
</dbReference>
<dbReference type="Proteomes" id="UP000515960">
    <property type="component" value="Chromosome"/>
</dbReference>
<dbReference type="AlphaFoldDB" id="A0A7G9B457"/>
<keyword evidence="4" id="KW-1185">Reference proteome</keyword>
<dbReference type="RefSeq" id="WP_187332939.1">
    <property type="nucleotide sequence ID" value="NZ_CP060490.1"/>
</dbReference>
<dbReference type="SUPFAM" id="SSF116726">
    <property type="entry name" value="TrkA C-terminal domain-like"/>
    <property type="match status" value="1"/>
</dbReference>
<accession>A0A7G9B457</accession>
<evidence type="ECO:0000259" key="1">
    <source>
        <dbReference type="PROSITE" id="PS51201"/>
    </source>
</evidence>
<protein>
    <submittedName>
        <fullName evidence="3">TrkA family potassium uptake protein</fullName>
    </submittedName>
</protein>
<feature type="domain" description="RCK N-terminal" evidence="1">
    <location>
        <begin position="1"/>
        <end position="118"/>
    </location>
</feature>
<dbReference type="GO" id="GO:0006813">
    <property type="term" value="P:potassium ion transport"/>
    <property type="evidence" value="ECO:0007669"/>
    <property type="project" value="InterPro"/>
</dbReference>
<name>A0A7G9B457_9FIRM</name>
<dbReference type="KEGG" id="ohi:H8790_13000"/>
<dbReference type="PANTHER" id="PTHR43833:SF7">
    <property type="entry name" value="KTR SYSTEM POTASSIUM UPTAKE PROTEIN C"/>
    <property type="match status" value="1"/>
</dbReference>
<dbReference type="PROSITE" id="PS51202">
    <property type="entry name" value="RCK_C"/>
    <property type="match status" value="1"/>
</dbReference>
<feature type="domain" description="RCK C-terminal" evidence="2">
    <location>
        <begin position="134"/>
        <end position="218"/>
    </location>
</feature>
<dbReference type="Pfam" id="PF02254">
    <property type="entry name" value="TrkA_N"/>
    <property type="match status" value="1"/>
</dbReference>
<dbReference type="EMBL" id="CP060490">
    <property type="protein sequence ID" value="QNL44338.1"/>
    <property type="molecule type" value="Genomic_DNA"/>
</dbReference>
<dbReference type="InterPro" id="IPR036291">
    <property type="entry name" value="NAD(P)-bd_dom_sf"/>
</dbReference>
<dbReference type="InterPro" id="IPR036721">
    <property type="entry name" value="RCK_C_sf"/>
</dbReference>
<dbReference type="SUPFAM" id="SSF51735">
    <property type="entry name" value="NAD(P)-binding Rossmann-fold domains"/>
    <property type="match status" value="1"/>
</dbReference>
<dbReference type="Pfam" id="PF02080">
    <property type="entry name" value="TrkA_C"/>
    <property type="match status" value="1"/>
</dbReference>
<proteinExistence type="predicted"/>
<sequence length="218" mass="24169">MRSMLVIGLGRFGSNLALKLTELGNEVLVVDKDDAVIEQIAPLVTRAQIGDCMDESILRSLGVRNFDVCFVCISDDFQSSLEITSLLKDLGAPYVVAKANRDIHAKFLRKIGADEVVYPERDMAKRAAVRFSVAHAFDYIELSEEYALFELEVPSSWVGKTLKDLDIRSRHSVNVIGVRENGRVTPITNADRPFTAQEHLLLCGGKEDVLRLTSGSSR</sequence>
<organism evidence="3 4">
    <name type="scientific">Oscillibacter hominis</name>
    <dbReference type="NCBI Taxonomy" id="2763056"/>
    <lineage>
        <taxon>Bacteria</taxon>
        <taxon>Bacillati</taxon>
        <taxon>Bacillota</taxon>
        <taxon>Clostridia</taxon>
        <taxon>Eubacteriales</taxon>
        <taxon>Oscillospiraceae</taxon>
        <taxon>Oscillibacter</taxon>
    </lineage>
</organism>
<dbReference type="GO" id="GO:0008324">
    <property type="term" value="F:monoatomic cation transmembrane transporter activity"/>
    <property type="evidence" value="ECO:0007669"/>
    <property type="project" value="InterPro"/>
</dbReference>